<evidence type="ECO:0000313" key="5">
    <source>
        <dbReference type="Proteomes" id="UP000070444"/>
    </source>
</evidence>
<feature type="region of interest" description="Disordered" evidence="3">
    <location>
        <begin position="293"/>
        <end position="375"/>
    </location>
</feature>
<dbReference type="PANTHER" id="PTHR14430">
    <property type="entry name" value="RABIN3-RELATED"/>
    <property type="match status" value="1"/>
</dbReference>
<feature type="region of interest" description="Disordered" evidence="3">
    <location>
        <begin position="101"/>
        <end position="153"/>
    </location>
</feature>
<feature type="coiled-coil region" evidence="2">
    <location>
        <begin position="1318"/>
        <end position="1352"/>
    </location>
</feature>
<feature type="compositionally biased region" description="Polar residues" evidence="3">
    <location>
        <begin position="1245"/>
        <end position="1258"/>
    </location>
</feature>
<feature type="region of interest" description="Disordered" evidence="3">
    <location>
        <begin position="269"/>
        <end position="288"/>
    </location>
</feature>
<dbReference type="GO" id="GO:0005085">
    <property type="term" value="F:guanyl-nucleotide exchange factor activity"/>
    <property type="evidence" value="ECO:0007669"/>
    <property type="project" value="InterPro"/>
</dbReference>
<feature type="region of interest" description="Disordered" evidence="3">
    <location>
        <begin position="942"/>
        <end position="969"/>
    </location>
</feature>
<dbReference type="GO" id="GO:0070319">
    <property type="term" value="C:Golgi to plasma membrane transport vesicle"/>
    <property type="evidence" value="ECO:0007669"/>
    <property type="project" value="TreeGrafter"/>
</dbReference>
<evidence type="ECO:0000256" key="2">
    <source>
        <dbReference type="SAM" id="Coils"/>
    </source>
</evidence>
<dbReference type="CDD" id="cd21044">
    <property type="entry name" value="Rab11BD_RAB3IP_like"/>
    <property type="match status" value="1"/>
</dbReference>
<feature type="compositionally biased region" description="Low complexity" evidence="3">
    <location>
        <begin position="1362"/>
        <end position="1381"/>
    </location>
</feature>
<feature type="region of interest" description="Disordered" evidence="3">
    <location>
        <begin position="851"/>
        <end position="878"/>
    </location>
</feature>
<keyword evidence="1 2" id="KW-0175">Coiled coil</keyword>
<feature type="compositionally biased region" description="Polar residues" evidence="3">
    <location>
        <begin position="345"/>
        <end position="375"/>
    </location>
</feature>
<feature type="compositionally biased region" description="Polar residues" evidence="3">
    <location>
        <begin position="111"/>
        <end position="126"/>
    </location>
</feature>
<gene>
    <name evidence="4" type="ORF">CONCODRAFT_67076</name>
</gene>
<evidence type="ECO:0008006" key="6">
    <source>
        <dbReference type="Google" id="ProtNLM"/>
    </source>
</evidence>
<feature type="region of interest" description="Disordered" evidence="3">
    <location>
        <begin position="1"/>
        <end position="35"/>
    </location>
</feature>
<feature type="compositionally biased region" description="Polar residues" evidence="3">
    <location>
        <begin position="474"/>
        <end position="505"/>
    </location>
</feature>
<protein>
    <recommendedName>
        <fullName evidence="6">GDP/GTP exchange factor Sec2 N-terminal domain-containing protein</fullName>
    </recommendedName>
</protein>
<feature type="coiled-coil region" evidence="2">
    <location>
        <begin position="1026"/>
        <end position="1195"/>
    </location>
</feature>
<organism evidence="4 5">
    <name type="scientific">Conidiobolus coronatus (strain ATCC 28846 / CBS 209.66 / NRRL 28638)</name>
    <name type="common">Delacroixia coronata</name>
    <dbReference type="NCBI Taxonomy" id="796925"/>
    <lineage>
        <taxon>Eukaryota</taxon>
        <taxon>Fungi</taxon>
        <taxon>Fungi incertae sedis</taxon>
        <taxon>Zoopagomycota</taxon>
        <taxon>Entomophthoromycotina</taxon>
        <taxon>Entomophthoromycetes</taxon>
        <taxon>Entomophthorales</taxon>
        <taxon>Ancylistaceae</taxon>
        <taxon>Conidiobolus</taxon>
    </lineage>
</organism>
<feature type="compositionally biased region" description="Polar residues" evidence="3">
    <location>
        <begin position="557"/>
        <end position="570"/>
    </location>
</feature>
<dbReference type="PANTHER" id="PTHR14430:SF0">
    <property type="entry name" value="SEC2P DOMAIN-CONTAINING PROTEIN"/>
    <property type="match status" value="1"/>
</dbReference>
<dbReference type="InterPro" id="IPR040351">
    <property type="entry name" value="RAB3IL/RAB3IP/Sec2"/>
</dbReference>
<evidence type="ECO:0000313" key="4">
    <source>
        <dbReference type="EMBL" id="KXN75065.1"/>
    </source>
</evidence>
<dbReference type="Proteomes" id="UP000070444">
    <property type="component" value="Unassembled WGS sequence"/>
</dbReference>
<dbReference type="EMBL" id="KQ964418">
    <property type="protein sequence ID" value="KXN75065.1"/>
    <property type="molecule type" value="Genomic_DNA"/>
</dbReference>
<dbReference type="STRING" id="796925.A0A137PJA6"/>
<feature type="region of interest" description="Disordered" evidence="3">
    <location>
        <begin position="1212"/>
        <end position="1265"/>
    </location>
</feature>
<dbReference type="GO" id="GO:0051286">
    <property type="term" value="C:cell tip"/>
    <property type="evidence" value="ECO:0007669"/>
    <property type="project" value="TreeGrafter"/>
</dbReference>
<sequence>MGTKFFSLKKGDKSKPDNSFSTLPSKKPARKQLDSDIFNDPSINQDYLLDQHGSVSVIGFRNTDKELASKTPMTNFLPAVGTYSSKVTPKIDHIPLKSASSQNLLGGYHNSPRNSPTYASKSSINIQAPRDSYYRENPRRSMKGSPYSSPYRNRSIISTGGSSITHYFSYENQNPSIEKNISSSTKPNISFNLSNTEQEGSQIFDSFYNTQAIQDAERALTRNSRYPNGRPTSQRSRNSGNSQFKYRTTINLENLEDIMRLSRESIKNSSKQKALNDENMASSQDNSQLTLISTRGKSNPKTSGKIVDPNAPEVPTTLQELPEEQSDSDSFYDPLPILSRPGSDLDQSNSLTSPSERNEDTSASSSHDLYEGSNNVNLDLRTPKFVNINADNTIDFNIPNSDYSIREGDTTLNSSGVLELGANFSLNDSSILGSSQNNQHYVHNNSPNFSDKNPSQSANFTSPPPMPPPKPKSFLTNPPTHSESNSASRNVSLLNIKTTSETGSPLTAPPRPRAHTGSSENLKDKQDLLPQSPDQVPEKPSFYLASNPSGKFKSNKAHSASYSQDSNTGSFPENDFSLGISNSTIDESGLSLPSFLNDIIDEPSHDEEAINQDLELDNSEIYDPFSLKKQIFEESELPEQVAKAESICNPSSVINHKIESESASINCNESLDLNSPVFEESNLLPKSPKLESITDGPAEAVKGLEIGPADSRDIFSHSRIALDESDLIPESFENSNNAKIDPITNSPLTIDVAKSESSSPNFNSLSKTNALISNFPKPVNEMDKSKELTRASNLSEEVEFRIEKSDEAHLNDSNINKFMNFPLPDPLAKESYQKSPIITFRLESESSLRQSRELANSKLDADNLSQKSKNSGRRYKFPEPIIPPPVDFSPINSGNNLLSPISKTKLHEDDIESGSDTTPQQISFGISSKHDMVQRLHPSRSAGLAFSSGNSSNSLASNIPPKTPKSATFGNHVEYDESILSIDDQDMYEKVRKLEEECLRYRDEIESQAYLLNETTKLMIEERESKVQAEYEMKRTKIQLDEANKSLEQANISLEEASRSLEEQSIRIKSLEEANSSLELANKSLEEQSMRMKSLEEANRSYEEKSKKMATTELELEEAKSELFELKKINEELSLQLETNSELQSALDEAKSTIFQLEQDTKYNESILIEKDDKLNQLEKDHTQLRSNFNSISQDLEDLRRINQQEWLNSSRNSSFINKPRTRTGSSSSSEGKSKYRYSNRRSDTLSSNGDVTRSTIFEESGDEANERSFQITRDSTDTIIAARRVCSLSNNNSEIDINPPNESNNYYEEYQKCNDRVKKLLKQIEGRDKQIAELNELIKSQSNAKSSALNNYNKLASRSMSQLNTSRLSNSSSNSGRSNRSNIFESATLTIQKLQSQLNGIDNGDSLSPRKFNTNTSFNEPSLMSPTLFSPTFKQFTNTEAERSFTNDMLNHLPVSFKLNDIKYREFIEFTGSELKERADTDFVKRVMAEDIECLISCDPNLNNWRTHKQILQALQNSELTLIDSKANNNNDHFTISDLVQQSKTHDRSLSSGKINNTCELCGNHPHHTVTPQFYYKLQLQSDPNPICSACFHRLGTAQKFFKFLTQGINRSNAGFQPHKLYFEVLQLKLDMFLARNGINTPNEIENELIRSHLLWRTNDL</sequence>
<feature type="region of interest" description="Disordered" evidence="3">
    <location>
        <begin position="219"/>
        <end position="247"/>
    </location>
</feature>
<feature type="compositionally biased region" description="Polar residues" evidence="3">
    <location>
        <begin position="435"/>
        <end position="461"/>
    </location>
</feature>
<feature type="compositionally biased region" description="Pro residues" evidence="3">
    <location>
        <begin position="462"/>
        <end position="471"/>
    </location>
</feature>
<name>A0A137PJA6_CONC2</name>
<dbReference type="OrthoDB" id="2253769at2759"/>
<dbReference type="CDD" id="cd06503">
    <property type="entry name" value="ATP-synt_Fo_b"/>
    <property type="match status" value="1"/>
</dbReference>
<feature type="region of interest" description="Disordered" evidence="3">
    <location>
        <begin position="1361"/>
        <end position="1381"/>
    </location>
</feature>
<accession>A0A137PJA6</accession>
<feature type="compositionally biased region" description="Polar residues" evidence="3">
    <location>
        <begin position="221"/>
        <end position="247"/>
    </location>
</feature>
<feature type="compositionally biased region" description="Low complexity" evidence="3">
    <location>
        <begin position="942"/>
        <end position="958"/>
    </location>
</feature>
<feature type="region of interest" description="Disordered" evidence="3">
    <location>
        <begin position="435"/>
        <end position="570"/>
    </location>
</feature>
<dbReference type="GO" id="GO:0006887">
    <property type="term" value="P:exocytosis"/>
    <property type="evidence" value="ECO:0007669"/>
    <property type="project" value="TreeGrafter"/>
</dbReference>
<feature type="compositionally biased region" description="Polar residues" evidence="3">
    <location>
        <begin position="293"/>
        <end position="302"/>
    </location>
</feature>
<reference evidence="4 5" key="1">
    <citation type="journal article" date="2015" name="Genome Biol. Evol.">
        <title>Phylogenomic analyses indicate that early fungi evolved digesting cell walls of algal ancestors of land plants.</title>
        <authorList>
            <person name="Chang Y."/>
            <person name="Wang S."/>
            <person name="Sekimoto S."/>
            <person name="Aerts A.L."/>
            <person name="Choi C."/>
            <person name="Clum A."/>
            <person name="LaButti K.M."/>
            <person name="Lindquist E.A."/>
            <person name="Yee Ngan C."/>
            <person name="Ohm R.A."/>
            <person name="Salamov A.A."/>
            <person name="Grigoriev I.V."/>
            <person name="Spatafora J.W."/>
            <person name="Berbee M.L."/>
        </authorList>
    </citation>
    <scope>NUCLEOTIDE SEQUENCE [LARGE SCALE GENOMIC DNA]</scope>
    <source>
        <strain evidence="4 5">NRRL 28638</strain>
    </source>
</reference>
<evidence type="ECO:0000256" key="3">
    <source>
        <dbReference type="SAM" id="MobiDB-lite"/>
    </source>
</evidence>
<proteinExistence type="predicted"/>
<keyword evidence="5" id="KW-1185">Reference proteome</keyword>
<dbReference type="OMA" id="NSQRAFF"/>
<evidence type="ECO:0000256" key="1">
    <source>
        <dbReference type="ARBA" id="ARBA00023054"/>
    </source>
</evidence>